<evidence type="ECO:0008006" key="6">
    <source>
        <dbReference type="Google" id="ProtNLM"/>
    </source>
</evidence>
<keyword evidence="5" id="KW-1185">Reference proteome</keyword>
<sequence length="196" mass="21973">MYNEGLIKAIKIGGGLLALVLVFALGYGTASSQSKAKQEQVTTTQTKQQEATAPQQELERSDVEDFLVVYYTRRDLGENRKRYKPFMTEGLYTATVSEEDKPLEKTYQGYVVDRVYQEATIYIDSEHQVAIAQVHYSQLILEEKDKRDGKSYTEQGTATLRLTYSETAEGFLLNNMESIVLSDGTEVVGAFGLSHS</sequence>
<evidence type="ECO:0000256" key="1">
    <source>
        <dbReference type="SAM" id="MobiDB-lite"/>
    </source>
</evidence>
<feature type="region of interest" description="Disordered" evidence="1">
    <location>
        <begin position="35"/>
        <end position="58"/>
    </location>
</feature>
<organism evidence="2 4">
    <name type="scientific">Streptococcus azizii</name>
    <dbReference type="NCBI Taxonomy" id="1579424"/>
    <lineage>
        <taxon>Bacteria</taxon>
        <taxon>Bacillati</taxon>
        <taxon>Bacillota</taxon>
        <taxon>Bacilli</taxon>
        <taxon>Lactobacillales</taxon>
        <taxon>Streptococcaceae</taxon>
        <taxon>Streptococcus</taxon>
    </lineage>
</organism>
<accession>A0AB36JS99</accession>
<evidence type="ECO:0000313" key="4">
    <source>
        <dbReference type="Proteomes" id="UP000188600"/>
    </source>
</evidence>
<evidence type="ECO:0000313" key="5">
    <source>
        <dbReference type="Proteomes" id="UP000188946"/>
    </source>
</evidence>
<dbReference type="EMBL" id="MSPT01000005">
    <property type="protein sequence ID" value="ONK28350.1"/>
    <property type="molecule type" value="Genomic_DNA"/>
</dbReference>
<evidence type="ECO:0000313" key="2">
    <source>
        <dbReference type="EMBL" id="ONK28350.1"/>
    </source>
</evidence>
<dbReference type="AlphaFoldDB" id="A0AB36JS99"/>
<evidence type="ECO:0000313" key="3">
    <source>
        <dbReference type="EMBL" id="ONK30199.1"/>
    </source>
</evidence>
<dbReference type="Proteomes" id="UP000188600">
    <property type="component" value="Unassembled WGS sequence"/>
</dbReference>
<feature type="compositionally biased region" description="Low complexity" evidence="1">
    <location>
        <begin position="39"/>
        <end position="56"/>
    </location>
</feature>
<proteinExistence type="predicted"/>
<name>A0AB36JS99_9STRE</name>
<gene>
    <name evidence="3" type="ORF">BVE84_03840</name>
    <name evidence="2" type="ORF">BVE86_03090</name>
</gene>
<dbReference type="EMBL" id="MSPR01000005">
    <property type="protein sequence ID" value="ONK30199.1"/>
    <property type="molecule type" value="Genomic_DNA"/>
</dbReference>
<protein>
    <recommendedName>
        <fullName evidence="6">LPS export ABC transporter periplasmic protein LptC</fullName>
    </recommendedName>
</protein>
<reference evidence="4 5" key="1">
    <citation type="submission" date="2016-12" db="EMBL/GenBank/DDBJ databases">
        <authorList>
            <person name="Gulvik C.A."/>
        </authorList>
    </citation>
    <scope>NUCLEOTIDE SEQUENCE [LARGE SCALE GENOMIC DNA]</scope>
    <source>
        <strain evidence="3 5">12-5202</strain>
        <strain evidence="2 4">12-5291</strain>
    </source>
</reference>
<dbReference type="RefSeq" id="WP_076995767.1">
    <property type="nucleotide sequence ID" value="NZ_MSPR01000005.1"/>
</dbReference>
<comment type="caution">
    <text evidence="2">The sequence shown here is derived from an EMBL/GenBank/DDBJ whole genome shotgun (WGS) entry which is preliminary data.</text>
</comment>
<dbReference type="Proteomes" id="UP000188946">
    <property type="component" value="Unassembled WGS sequence"/>
</dbReference>